<feature type="non-terminal residue" evidence="2">
    <location>
        <position position="1"/>
    </location>
</feature>
<proteinExistence type="predicted"/>
<organism evidence="2 3">
    <name type="scientific">Protopolystoma xenopodis</name>
    <dbReference type="NCBI Taxonomy" id="117903"/>
    <lineage>
        <taxon>Eukaryota</taxon>
        <taxon>Metazoa</taxon>
        <taxon>Spiralia</taxon>
        <taxon>Lophotrochozoa</taxon>
        <taxon>Platyhelminthes</taxon>
        <taxon>Monogenea</taxon>
        <taxon>Polyopisthocotylea</taxon>
        <taxon>Polystomatidea</taxon>
        <taxon>Polystomatidae</taxon>
        <taxon>Protopolystoma</taxon>
    </lineage>
</organism>
<feature type="non-terminal residue" evidence="2">
    <location>
        <position position="280"/>
    </location>
</feature>
<keyword evidence="3" id="KW-1185">Reference proteome</keyword>
<name>A0A3S5FDN4_9PLAT</name>
<evidence type="ECO:0000313" key="3">
    <source>
        <dbReference type="Proteomes" id="UP000784294"/>
    </source>
</evidence>
<dbReference type="AlphaFoldDB" id="A0A3S5FDN4"/>
<protein>
    <submittedName>
        <fullName evidence="2">Uncharacterized protein</fullName>
    </submittedName>
</protein>
<feature type="region of interest" description="Disordered" evidence="1">
    <location>
        <begin position="1"/>
        <end position="20"/>
    </location>
</feature>
<reference evidence="2" key="1">
    <citation type="submission" date="2018-11" db="EMBL/GenBank/DDBJ databases">
        <authorList>
            <consortium name="Pathogen Informatics"/>
        </authorList>
    </citation>
    <scope>NUCLEOTIDE SEQUENCE</scope>
</reference>
<dbReference type="Proteomes" id="UP000784294">
    <property type="component" value="Unassembled WGS sequence"/>
</dbReference>
<feature type="region of interest" description="Disordered" evidence="1">
    <location>
        <begin position="246"/>
        <end position="265"/>
    </location>
</feature>
<evidence type="ECO:0000313" key="2">
    <source>
        <dbReference type="EMBL" id="VEL19936.1"/>
    </source>
</evidence>
<dbReference type="EMBL" id="CAAALY010043958">
    <property type="protein sequence ID" value="VEL19936.1"/>
    <property type="molecule type" value="Genomic_DNA"/>
</dbReference>
<sequence>SESFDYPFVSSRDSVTPTKVHPIRRDSSASIVSTDNKKGVATISLLNDHASSEGLRSPGHFASPSSIYFSPTSTGVFQSSSAENPICTRATSLFSANSPVRSFTAVSSATTSSTSIIATKGCACSVGFPLSAQTIHAKLQSGTASYTGDTIQMSSTETVEACHQPNCLYSTSGTCQEQVLSIKNAKKESLSSHTAKFIPKADHFDHPLPHIRQCDNSTCPVSEARYSDTVISFYENTTGPILPLRTNAPDFPKPPQSHKSSSSKVDNPLCIILPASSNIR</sequence>
<comment type="caution">
    <text evidence="2">The sequence shown here is derived from an EMBL/GenBank/DDBJ whole genome shotgun (WGS) entry which is preliminary data.</text>
</comment>
<gene>
    <name evidence="2" type="ORF">PXEA_LOCUS13376</name>
</gene>
<evidence type="ECO:0000256" key="1">
    <source>
        <dbReference type="SAM" id="MobiDB-lite"/>
    </source>
</evidence>
<accession>A0A3S5FDN4</accession>